<sequence>MIIRWLSHCFVTAAAAALLCAPAAASITTPGVISKTVAAAPSCLSYRVEGVCFFLYCSFGCRIRTSIKISHYVPDVVVSTFNAPTQHPWKDVGAPVASALTGAGSTITGRLLDSSAGSLDAGSGLATFKSADAIGNPAGQFAALLASGGSMTLPTTIAVPSVSELSKFASQGLPAIARSWANVPSSVADTVGKDAKAMVNAPQALMNSVSSVMKSVEGVRQALDIVDSVQQVQGAIDSVQQISGIASSISGSGSLFCPGGATNFGLHFQSELDAPFWRGILPVEMLYAQSWVPGLGEVGNGYTQTWGNVYPRTGELYQPHPVKASAVLAERVASIIYKSAQPHIYTKVTPTSSGYRYFNAGEKRKWQMLSPIAATKCVNFGTNDSLALTSWGDGQTDSADGYAWNLWQQYTCCRRRGAYLYSIP</sequence>
<feature type="signal peptide" evidence="1">
    <location>
        <begin position="1"/>
        <end position="25"/>
    </location>
</feature>
<dbReference type="RefSeq" id="WP_151045230.1">
    <property type="nucleotide sequence ID" value="NZ_VZOT01000010.1"/>
</dbReference>
<dbReference type="Pfam" id="PF06834">
    <property type="entry name" value="TraU"/>
    <property type="match status" value="2"/>
</dbReference>
<dbReference type="InterPro" id="IPR009649">
    <property type="entry name" value="TraU"/>
</dbReference>
<dbReference type="AlphaFoldDB" id="A0A6A1R0X1"/>
<organism evidence="2">
    <name type="scientific">Comamonas kerstersii</name>
    <dbReference type="NCBI Taxonomy" id="225992"/>
    <lineage>
        <taxon>Bacteria</taxon>
        <taxon>Pseudomonadati</taxon>
        <taxon>Pseudomonadota</taxon>
        <taxon>Betaproteobacteria</taxon>
        <taxon>Burkholderiales</taxon>
        <taxon>Comamonadaceae</taxon>
        <taxon>Comamonas</taxon>
    </lineage>
</organism>
<name>A0A6A1R0X1_9BURK</name>
<keyword evidence="1" id="KW-0732">Signal</keyword>
<proteinExistence type="predicted"/>
<accession>A0A6A1R0X1</accession>
<comment type="caution">
    <text evidence="2">The sequence shown here is derived from an EMBL/GenBank/DDBJ whole genome shotgun (WGS) entry which is preliminary data.</text>
</comment>
<reference evidence="2" key="1">
    <citation type="submission" date="2019-09" db="EMBL/GenBank/DDBJ databases">
        <title>Draft genome sequences of 48 bacterial type strains from the CCUG.</title>
        <authorList>
            <person name="Tunovic T."/>
            <person name="Pineiro-Iglesias B."/>
            <person name="Unosson C."/>
            <person name="Inganas E."/>
            <person name="Ohlen M."/>
            <person name="Cardew S."/>
            <person name="Jensie-Markopoulos S."/>
            <person name="Salva-Serra F."/>
            <person name="Jaen-Luchoro D."/>
            <person name="Karlsson R."/>
            <person name="Svensson-Stadler L."/>
            <person name="Chun J."/>
            <person name="Moore E."/>
        </authorList>
    </citation>
    <scope>NUCLEOTIDE SEQUENCE</scope>
    <source>
        <strain evidence="2">CCUG 15333</strain>
    </source>
</reference>
<gene>
    <name evidence="2" type="ORF">F7P80_12770</name>
</gene>
<protein>
    <submittedName>
        <fullName evidence="2">Integrating conjugative element protein</fullName>
    </submittedName>
</protein>
<feature type="chain" id="PRO_5025591973" evidence="1">
    <location>
        <begin position="26"/>
        <end position="424"/>
    </location>
</feature>
<evidence type="ECO:0000256" key="1">
    <source>
        <dbReference type="SAM" id="SignalP"/>
    </source>
</evidence>
<evidence type="ECO:0000313" key="2">
    <source>
        <dbReference type="EMBL" id="KAB0585790.1"/>
    </source>
</evidence>
<dbReference type="EMBL" id="VZOT01000010">
    <property type="protein sequence ID" value="KAB0585790.1"/>
    <property type="molecule type" value="Genomic_DNA"/>
</dbReference>